<accession>A0A3S9HQ71</accession>
<evidence type="ECO:0000313" key="4">
    <source>
        <dbReference type="EMBL" id="AZP14225.1"/>
    </source>
</evidence>
<dbReference type="SUPFAM" id="SSF102405">
    <property type="entry name" value="MCP/YpsA-like"/>
    <property type="match status" value="1"/>
</dbReference>
<comment type="catalytic activity">
    <reaction evidence="1">
        <text>AMP + H2O = D-ribose 5-phosphate + adenine</text>
        <dbReference type="Rhea" id="RHEA:20129"/>
        <dbReference type="ChEBI" id="CHEBI:15377"/>
        <dbReference type="ChEBI" id="CHEBI:16708"/>
        <dbReference type="ChEBI" id="CHEBI:78346"/>
        <dbReference type="ChEBI" id="CHEBI:456215"/>
        <dbReference type="EC" id="3.2.2.4"/>
    </reaction>
</comment>
<dbReference type="AlphaFoldDB" id="A0A3S9HQ71"/>
<dbReference type="EC" id="3.2.2.n1" evidence="3"/>
<dbReference type="Gene3D" id="3.40.50.450">
    <property type="match status" value="1"/>
</dbReference>
<organism evidence="4 5">
    <name type="scientific">Undibacterium parvum</name>
    <dbReference type="NCBI Taxonomy" id="401471"/>
    <lineage>
        <taxon>Bacteria</taxon>
        <taxon>Pseudomonadati</taxon>
        <taxon>Pseudomonadota</taxon>
        <taxon>Betaproteobacteria</taxon>
        <taxon>Burkholderiales</taxon>
        <taxon>Oxalobacteraceae</taxon>
        <taxon>Undibacterium</taxon>
    </lineage>
</organism>
<evidence type="ECO:0000256" key="2">
    <source>
        <dbReference type="ARBA" id="ARBA00006763"/>
    </source>
</evidence>
<dbReference type="InterPro" id="IPR005269">
    <property type="entry name" value="LOG"/>
</dbReference>
<reference evidence="4 5" key="1">
    <citation type="journal article" date="2011" name="Int. J. Syst. Evol. Microbiol.">
        <title>Description of Undibacterium oligocarboniphilum sp. nov., isolated from purified water, and Undibacterium pigrum strain CCUG 49012 as the type strain of Undibacterium parvum sp. nov., and emended descriptions of the genus Undibacterium and the species Undibacterium pigrum.</title>
        <authorList>
            <person name="Eder W."/>
            <person name="Wanner G."/>
            <person name="Ludwig W."/>
            <person name="Busse H.J."/>
            <person name="Ziemke-Kageler F."/>
            <person name="Lang E."/>
        </authorList>
    </citation>
    <scope>NUCLEOTIDE SEQUENCE [LARGE SCALE GENOMIC DNA]</scope>
    <source>
        <strain evidence="4 5">DSM 23061</strain>
    </source>
</reference>
<keyword evidence="5" id="KW-1185">Reference proteome</keyword>
<dbReference type="InterPro" id="IPR031100">
    <property type="entry name" value="LOG_fam"/>
</dbReference>
<proteinExistence type="inferred from homology"/>
<dbReference type="GO" id="GO:0009691">
    <property type="term" value="P:cytokinin biosynthetic process"/>
    <property type="evidence" value="ECO:0007669"/>
    <property type="project" value="UniProtKB-UniRule"/>
</dbReference>
<keyword evidence="3" id="KW-0203">Cytokinin biosynthesis</keyword>
<name>A0A3S9HQ71_9BURK</name>
<comment type="similarity">
    <text evidence="2 3">Belongs to the LOG family.</text>
</comment>
<dbReference type="PANTHER" id="PTHR31223">
    <property type="entry name" value="LOG FAMILY PROTEIN YJL055W"/>
    <property type="match status" value="1"/>
</dbReference>
<protein>
    <recommendedName>
        <fullName evidence="3">Cytokinin riboside 5'-monophosphate phosphoribohydrolase</fullName>
        <ecNumber evidence="3">3.2.2.n1</ecNumber>
    </recommendedName>
</protein>
<keyword evidence="3" id="KW-0378">Hydrolase</keyword>
<gene>
    <name evidence="4" type="ORF">EJN92_20815</name>
</gene>
<dbReference type="GO" id="GO:0005829">
    <property type="term" value="C:cytosol"/>
    <property type="evidence" value="ECO:0007669"/>
    <property type="project" value="TreeGrafter"/>
</dbReference>
<dbReference type="NCBIfam" id="TIGR00730">
    <property type="entry name" value="Rossman fold protein, TIGR00730 family"/>
    <property type="match status" value="1"/>
</dbReference>
<evidence type="ECO:0000313" key="5">
    <source>
        <dbReference type="Proteomes" id="UP000275663"/>
    </source>
</evidence>
<evidence type="ECO:0000256" key="1">
    <source>
        <dbReference type="ARBA" id="ARBA00000274"/>
    </source>
</evidence>
<dbReference type="Pfam" id="PF03641">
    <property type="entry name" value="Lysine_decarbox"/>
    <property type="match status" value="1"/>
</dbReference>
<dbReference type="OrthoDB" id="9801098at2"/>
<dbReference type="RefSeq" id="WP_126129586.1">
    <property type="nucleotide sequence ID" value="NZ_CP034464.1"/>
</dbReference>
<evidence type="ECO:0000256" key="3">
    <source>
        <dbReference type="RuleBase" id="RU363015"/>
    </source>
</evidence>
<dbReference type="GO" id="GO:0008714">
    <property type="term" value="F:AMP nucleosidase activity"/>
    <property type="evidence" value="ECO:0007669"/>
    <property type="project" value="UniProtKB-EC"/>
</dbReference>
<dbReference type="KEGG" id="upv:EJN92_20815"/>
<dbReference type="Proteomes" id="UP000275663">
    <property type="component" value="Chromosome"/>
</dbReference>
<dbReference type="PANTHER" id="PTHR31223:SF70">
    <property type="entry name" value="LOG FAMILY PROTEIN YJL055W"/>
    <property type="match status" value="1"/>
</dbReference>
<dbReference type="EMBL" id="CP034464">
    <property type="protein sequence ID" value="AZP14225.1"/>
    <property type="molecule type" value="Genomic_DNA"/>
</dbReference>
<sequence>MKSICVYCGSSPGASEIYASGARDLARVLVAHQISLVYGGGSIGLMGILADEVLRLGGHVIGVIPKALMDKELGHTQLSKLHIVQNMHQRKALMSELSDGFIALPGGIGTLEELFEMFTWLQLGIHNKPLGILNINGFYDQLIEFLKHTVKTKFLASEQLDLLIKETDPELLLQSLSNFHYTQIKKGLHLKDS</sequence>